<dbReference type="EC" id="2.1.1.193" evidence="3 12"/>
<dbReference type="InterPro" id="IPR029028">
    <property type="entry name" value="Alpha/beta_knot_MTases"/>
</dbReference>
<dbReference type="Proteomes" id="UP000824214">
    <property type="component" value="Unassembled WGS sequence"/>
</dbReference>
<feature type="domain" description="Ribosomal RNA small subunit methyltransferase E PUA-like" evidence="14">
    <location>
        <begin position="16"/>
        <end position="62"/>
    </location>
</feature>
<dbReference type="NCBIfam" id="NF008692">
    <property type="entry name" value="PRK11713.1-5"/>
    <property type="match status" value="1"/>
</dbReference>
<evidence type="ECO:0000256" key="8">
    <source>
        <dbReference type="ARBA" id="ARBA00022679"/>
    </source>
</evidence>
<dbReference type="InterPro" id="IPR006700">
    <property type="entry name" value="RsmE"/>
</dbReference>
<evidence type="ECO:0000256" key="2">
    <source>
        <dbReference type="ARBA" id="ARBA00005528"/>
    </source>
</evidence>
<organism evidence="15 16">
    <name type="scientific">Candidatus Acutalibacter ornithocaccae</name>
    <dbReference type="NCBI Taxonomy" id="2838416"/>
    <lineage>
        <taxon>Bacteria</taxon>
        <taxon>Bacillati</taxon>
        <taxon>Bacillota</taxon>
        <taxon>Clostridia</taxon>
        <taxon>Eubacteriales</taxon>
        <taxon>Acutalibacteraceae</taxon>
        <taxon>Acutalibacter</taxon>
    </lineage>
</organism>
<feature type="domain" description="Ribosomal RNA small subunit methyltransferase E methyltransferase" evidence="13">
    <location>
        <begin position="73"/>
        <end position="233"/>
    </location>
</feature>
<keyword evidence="5 12" id="KW-0963">Cytoplasm</keyword>
<evidence type="ECO:0000256" key="5">
    <source>
        <dbReference type="ARBA" id="ARBA00022490"/>
    </source>
</evidence>
<dbReference type="GO" id="GO:0070042">
    <property type="term" value="F:rRNA (uridine-N3-)-methyltransferase activity"/>
    <property type="evidence" value="ECO:0007669"/>
    <property type="project" value="TreeGrafter"/>
</dbReference>
<comment type="function">
    <text evidence="10 12">Specifically methylates the N3 position of the uracil ring of uridine 1498 (m3U1498) in 16S rRNA. Acts on the fully assembled 30S ribosomal subunit.</text>
</comment>
<evidence type="ECO:0000256" key="12">
    <source>
        <dbReference type="PIRNR" id="PIRNR015601"/>
    </source>
</evidence>
<dbReference type="NCBIfam" id="TIGR00046">
    <property type="entry name" value="RsmE family RNA methyltransferase"/>
    <property type="match status" value="1"/>
</dbReference>
<dbReference type="GO" id="GO:0005737">
    <property type="term" value="C:cytoplasm"/>
    <property type="evidence" value="ECO:0007669"/>
    <property type="project" value="UniProtKB-SubCell"/>
</dbReference>
<evidence type="ECO:0000256" key="7">
    <source>
        <dbReference type="ARBA" id="ARBA00022603"/>
    </source>
</evidence>
<keyword evidence="6 12" id="KW-0698">rRNA processing</keyword>
<comment type="catalytic activity">
    <reaction evidence="11 12">
        <text>uridine(1498) in 16S rRNA + S-adenosyl-L-methionine = N(3)-methyluridine(1498) in 16S rRNA + S-adenosyl-L-homocysteine + H(+)</text>
        <dbReference type="Rhea" id="RHEA:42920"/>
        <dbReference type="Rhea" id="RHEA-COMP:10283"/>
        <dbReference type="Rhea" id="RHEA-COMP:10284"/>
        <dbReference type="ChEBI" id="CHEBI:15378"/>
        <dbReference type="ChEBI" id="CHEBI:57856"/>
        <dbReference type="ChEBI" id="CHEBI:59789"/>
        <dbReference type="ChEBI" id="CHEBI:65315"/>
        <dbReference type="ChEBI" id="CHEBI:74502"/>
        <dbReference type="EC" id="2.1.1.193"/>
    </reaction>
</comment>
<dbReference type="Pfam" id="PF04452">
    <property type="entry name" value="Methyltrans_RNA"/>
    <property type="match status" value="1"/>
</dbReference>
<evidence type="ECO:0000313" key="16">
    <source>
        <dbReference type="Proteomes" id="UP000824214"/>
    </source>
</evidence>
<evidence type="ECO:0000256" key="6">
    <source>
        <dbReference type="ARBA" id="ARBA00022552"/>
    </source>
</evidence>
<dbReference type="AlphaFoldDB" id="A0A9D2RZA8"/>
<dbReference type="Pfam" id="PF20260">
    <property type="entry name" value="PUA_4"/>
    <property type="match status" value="1"/>
</dbReference>
<dbReference type="GO" id="GO:0070475">
    <property type="term" value="P:rRNA base methylation"/>
    <property type="evidence" value="ECO:0007669"/>
    <property type="project" value="TreeGrafter"/>
</dbReference>
<dbReference type="InterPro" id="IPR046887">
    <property type="entry name" value="RsmE_PUA-like"/>
</dbReference>
<keyword evidence="8 12" id="KW-0808">Transferase</keyword>
<protein>
    <recommendedName>
        <fullName evidence="4 12">Ribosomal RNA small subunit methyltransferase E</fullName>
        <ecNumber evidence="3 12">2.1.1.193</ecNumber>
    </recommendedName>
</protein>
<evidence type="ECO:0000256" key="11">
    <source>
        <dbReference type="ARBA" id="ARBA00047944"/>
    </source>
</evidence>
<comment type="caution">
    <text evidence="15">The sequence shown here is derived from an EMBL/GenBank/DDBJ whole genome shotgun (WGS) entry which is preliminary data.</text>
</comment>
<dbReference type="InterPro" id="IPR015947">
    <property type="entry name" value="PUA-like_sf"/>
</dbReference>
<keyword evidence="9 12" id="KW-0949">S-adenosyl-L-methionine</keyword>
<gene>
    <name evidence="15" type="ORF">H9942_05885</name>
</gene>
<dbReference type="PANTHER" id="PTHR30027:SF3">
    <property type="entry name" value="16S RRNA (URACIL(1498)-N(3))-METHYLTRANSFERASE"/>
    <property type="match status" value="1"/>
</dbReference>
<evidence type="ECO:0000256" key="4">
    <source>
        <dbReference type="ARBA" id="ARBA00013673"/>
    </source>
</evidence>
<dbReference type="SUPFAM" id="SSF88697">
    <property type="entry name" value="PUA domain-like"/>
    <property type="match status" value="1"/>
</dbReference>
<evidence type="ECO:0000313" key="15">
    <source>
        <dbReference type="EMBL" id="HJB37581.1"/>
    </source>
</evidence>
<evidence type="ECO:0000256" key="9">
    <source>
        <dbReference type="ARBA" id="ARBA00022691"/>
    </source>
</evidence>
<evidence type="ECO:0000256" key="10">
    <source>
        <dbReference type="ARBA" id="ARBA00025699"/>
    </source>
</evidence>
<dbReference type="CDD" id="cd18084">
    <property type="entry name" value="RsmE-like"/>
    <property type="match status" value="1"/>
</dbReference>
<dbReference type="Gene3D" id="3.40.1280.10">
    <property type="match status" value="1"/>
</dbReference>
<evidence type="ECO:0000256" key="1">
    <source>
        <dbReference type="ARBA" id="ARBA00004496"/>
    </source>
</evidence>
<reference evidence="15" key="2">
    <citation type="submission" date="2021-04" db="EMBL/GenBank/DDBJ databases">
        <authorList>
            <person name="Gilroy R."/>
        </authorList>
    </citation>
    <scope>NUCLEOTIDE SEQUENCE</scope>
    <source>
        <strain evidence="15">ChiBcolR8-3208</strain>
    </source>
</reference>
<reference evidence="15" key="1">
    <citation type="journal article" date="2021" name="PeerJ">
        <title>Extensive microbial diversity within the chicken gut microbiome revealed by metagenomics and culture.</title>
        <authorList>
            <person name="Gilroy R."/>
            <person name="Ravi A."/>
            <person name="Getino M."/>
            <person name="Pursley I."/>
            <person name="Horton D.L."/>
            <person name="Alikhan N.F."/>
            <person name="Baker D."/>
            <person name="Gharbi K."/>
            <person name="Hall N."/>
            <person name="Watson M."/>
            <person name="Adriaenssens E.M."/>
            <person name="Foster-Nyarko E."/>
            <person name="Jarju S."/>
            <person name="Secka A."/>
            <person name="Antonio M."/>
            <person name="Oren A."/>
            <person name="Chaudhuri R.R."/>
            <person name="La Ragione R."/>
            <person name="Hildebrand F."/>
            <person name="Pallen M.J."/>
        </authorList>
    </citation>
    <scope>NUCLEOTIDE SEQUENCE</scope>
    <source>
        <strain evidence="15">ChiBcolR8-3208</strain>
    </source>
</reference>
<dbReference type="SUPFAM" id="SSF75217">
    <property type="entry name" value="alpha/beta knot"/>
    <property type="match status" value="1"/>
</dbReference>
<comment type="similarity">
    <text evidence="2 12">Belongs to the RNA methyltransferase RsmE family.</text>
</comment>
<evidence type="ECO:0000259" key="13">
    <source>
        <dbReference type="Pfam" id="PF04452"/>
    </source>
</evidence>
<accession>A0A9D2RZA8</accession>
<dbReference type="PIRSF" id="PIRSF015601">
    <property type="entry name" value="MTase_slr0722"/>
    <property type="match status" value="1"/>
</dbReference>
<dbReference type="EMBL" id="DWXZ01000124">
    <property type="protein sequence ID" value="HJB37581.1"/>
    <property type="molecule type" value="Genomic_DNA"/>
</dbReference>
<comment type="subcellular location">
    <subcellularLocation>
        <location evidence="1 12">Cytoplasm</location>
    </subcellularLocation>
</comment>
<name>A0A9D2RZA8_9FIRM</name>
<proteinExistence type="inferred from homology"/>
<keyword evidence="7 12" id="KW-0489">Methyltransferase</keyword>
<dbReference type="PANTHER" id="PTHR30027">
    <property type="entry name" value="RIBOSOMAL RNA SMALL SUBUNIT METHYLTRANSFERASE E"/>
    <property type="match status" value="1"/>
</dbReference>
<evidence type="ECO:0000259" key="14">
    <source>
        <dbReference type="Pfam" id="PF20260"/>
    </source>
</evidence>
<evidence type="ECO:0000256" key="3">
    <source>
        <dbReference type="ARBA" id="ARBA00012328"/>
    </source>
</evidence>
<sequence length="247" mass="26531">MPRFFVDQPMEGQVFLGGEDGRHLAKSLRVRPGEEVTLCDGRGADALCKVLSIQGEGALLQVEKTGPSQGEPQTKVTVCQCLCKGDKLETVTQKAVELGAVEIWPLESARCVVKVDGKSAPKKVARLQKIAREAAMQSGRGVIPQVLAPASLKQALEEAARQGEILFFYERGEESLRQALQAAGERLFVFVGPEGGFAPEEAALAQSLGAKLLTLGPRILRTETAPLAALSAIFYEKGDMERRGEAT</sequence>
<dbReference type="InterPro" id="IPR029026">
    <property type="entry name" value="tRNA_m1G_MTases_N"/>
</dbReference>
<dbReference type="InterPro" id="IPR046886">
    <property type="entry name" value="RsmE_MTase_dom"/>
</dbReference>